<dbReference type="InterPro" id="IPR048634">
    <property type="entry name" value="SecD_SecF_C"/>
</dbReference>
<dbReference type="GO" id="GO:0005886">
    <property type="term" value="C:plasma membrane"/>
    <property type="evidence" value="ECO:0007669"/>
    <property type="project" value="UniProtKB-SubCell"/>
</dbReference>
<gene>
    <name evidence="9" type="primary">secF</name>
    <name evidence="11" type="ORF">CA615_02680</name>
</gene>
<dbReference type="NCBIfam" id="NF006353">
    <property type="entry name" value="PRK08578.1-1"/>
    <property type="match status" value="1"/>
</dbReference>
<comment type="subcellular location">
    <subcellularLocation>
        <location evidence="1 9">Cell membrane</location>
        <topology evidence="1 9">Multi-pass membrane protein</topology>
    </subcellularLocation>
</comment>
<dbReference type="InterPro" id="IPR022813">
    <property type="entry name" value="SecD/SecF_arch_bac"/>
</dbReference>
<comment type="function">
    <text evidence="9">Involved in protein export.</text>
</comment>
<evidence type="ECO:0000256" key="3">
    <source>
        <dbReference type="ARBA" id="ARBA00022475"/>
    </source>
</evidence>
<keyword evidence="4 9" id="KW-0812">Transmembrane</keyword>
<name>A0A328Q6U9_9EURY</name>
<evidence type="ECO:0000256" key="2">
    <source>
        <dbReference type="ARBA" id="ARBA00022448"/>
    </source>
</evidence>
<keyword evidence="5 9" id="KW-0653">Protein transport</keyword>
<accession>A0A328Q6U9</accession>
<keyword evidence="7 9" id="KW-0811">Translocation</keyword>
<organism evidence="11 12">
    <name type="scientific">Methanosphaera stadtmanae</name>
    <dbReference type="NCBI Taxonomy" id="2317"/>
    <lineage>
        <taxon>Archaea</taxon>
        <taxon>Methanobacteriati</taxon>
        <taxon>Methanobacteriota</taxon>
        <taxon>Methanomada group</taxon>
        <taxon>Methanobacteria</taxon>
        <taxon>Methanobacteriales</taxon>
        <taxon>Methanobacteriaceae</taxon>
        <taxon>Methanosphaera</taxon>
    </lineage>
</organism>
<reference evidence="11 12" key="1">
    <citation type="submission" date="2017-05" db="EMBL/GenBank/DDBJ databases">
        <title>Host range expansion of the Methanosphaera genus to humans and monogastric animals involves recent and extensive reduction in genome content.</title>
        <authorList>
            <person name="Hoedt E.C."/>
            <person name="Volmer J.G."/>
            <person name="Parks D.H."/>
            <person name="Rosewarne C.P."/>
            <person name="Denman S.E."/>
            <person name="Mcsweeney C.S."/>
            <person name="O Cuiv P."/>
            <person name="Hugenholtz P."/>
            <person name="Tyson G.W."/>
            <person name="Morrison M."/>
        </authorList>
    </citation>
    <scope>NUCLEOTIDE SEQUENCE [LARGE SCALE GENOMIC DNA]</scope>
    <source>
        <strain evidence="11 12">PA5</strain>
    </source>
</reference>
<dbReference type="HAMAP" id="MF_01464_A">
    <property type="entry name" value="SecF_A"/>
    <property type="match status" value="1"/>
</dbReference>
<dbReference type="InterPro" id="IPR022646">
    <property type="entry name" value="SecD/SecF_CS"/>
</dbReference>
<evidence type="ECO:0000256" key="4">
    <source>
        <dbReference type="ARBA" id="ARBA00022692"/>
    </source>
</evidence>
<evidence type="ECO:0000256" key="6">
    <source>
        <dbReference type="ARBA" id="ARBA00022989"/>
    </source>
</evidence>
<evidence type="ECO:0000313" key="11">
    <source>
        <dbReference type="EMBL" id="RAP03336.1"/>
    </source>
</evidence>
<dbReference type="Pfam" id="PF07549">
    <property type="entry name" value="Sec_GG"/>
    <property type="match status" value="1"/>
</dbReference>
<dbReference type="PANTHER" id="PTHR30081">
    <property type="entry name" value="PROTEIN-EXPORT MEMBRANE PROTEIN SEC"/>
    <property type="match status" value="1"/>
</dbReference>
<feature type="transmembrane region" description="Helical" evidence="9">
    <location>
        <begin position="150"/>
        <end position="170"/>
    </location>
</feature>
<evidence type="ECO:0000256" key="7">
    <source>
        <dbReference type="ARBA" id="ARBA00023010"/>
    </source>
</evidence>
<feature type="transmembrane region" description="Helical" evidence="9">
    <location>
        <begin position="124"/>
        <end position="143"/>
    </location>
</feature>
<evidence type="ECO:0000256" key="5">
    <source>
        <dbReference type="ARBA" id="ARBA00022927"/>
    </source>
</evidence>
<dbReference type="SUPFAM" id="SSF82866">
    <property type="entry name" value="Multidrug efflux transporter AcrB transmembrane domain"/>
    <property type="match status" value="1"/>
</dbReference>
<dbReference type="Proteomes" id="UP000248557">
    <property type="component" value="Unassembled WGS sequence"/>
</dbReference>
<dbReference type="Pfam" id="PF02355">
    <property type="entry name" value="SecD_SecF_C"/>
    <property type="match status" value="1"/>
</dbReference>
<keyword evidence="8 9" id="KW-0472">Membrane</keyword>
<dbReference type="EMBL" id="NGJK01000027">
    <property type="protein sequence ID" value="RAP03336.1"/>
    <property type="molecule type" value="Genomic_DNA"/>
</dbReference>
<feature type="transmembrane region" description="Helical" evidence="9">
    <location>
        <begin position="176"/>
        <end position="198"/>
    </location>
</feature>
<feature type="transmembrane region" description="Helical" evidence="9">
    <location>
        <begin position="219"/>
        <end position="241"/>
    </location>
</feature>
<keyword evidence="3 9" id="KW-1003">Cell membrane</keyword>
<keyword evidence="2 9" id="KW-0813">Transport</keyword>
<comment type="similarity">
    <text evidence="9">Belongs to the SecD/SecF family. SecF subfamily.</text>
</comment>
<evidence type="ECO:0000256" key="8">
    <source>
        <dbReference type="ARBA" id="ARBA00023136"/>
    </source>
</evidence>
<evidence type="ECO:0000256" key="1">
    <source>
        <dbReference type="ARBA" id="ARBA00004651"/>
    </source>
</evidence>
<feature type="domain" description="Protein export membrane protein SecD/SecF C-terminal" evidence="10">
    <location>
        <begin position="98"/>
        <end position="277"/>
    </location>
</feature>
<evidence type="ECO:0000256" key="9">
    <source>
        <dbReference type="HAMAP-Rule" id="MF_01464"/>
    </source>
</evidence>
<comment type="subunit">
    <text evidence="9">Part of the protein translocation apparatus. Forms a complex with SecD.</text>
</comment>
<protein>
    <recommendedName>
        <fullName evidence="9">Protein-export membrane protein SecF</fullName>
    </recommendedName>
</protein>
<evidence type="ECO:0000313" key="12">
    <source>
        <dbReference type="Proteomes" id="UP000248557"/>
    </source>
</evidence>
<sequence length="283" mass="30836">MVEIIKYITRQSHKPLILIPVILMILSLLYISVFGLNEGVDLKGGTLVTVELNQPMTQSQVTQLVKDKLGINDVKTSMSDNTATITISGSVDQSQFNELFSSEFKVLSFRSVGALLSDAALGQIYYALLFAFVFMSVTVFFVFRDLTPSLAIILSAVCNLSIAVGSMSLFGIPLSIASVGALLMLIGYGVDTDILLTTRLLKRRHGSLDDRAEDACRTGLTLTFATLAAMIVLFIVVKVFIPTAQVLEDISAVLIMGLLSDLLSTWLMNLGILKWHIERGGHD</sequence>
<proteinExistence type="inferred from homology"/>
<dbReference type="Gene3D" id="1.20.1640.10">
    <property type="entry name" value="Multidrug efflux transporter AcrB transmembrane domain"/>
    <property type="match status" value="1"/>
</dbReference>
<dbReference type="RefSeq" id="WP_112149414.1">
    <property type="nucleotide sequence ID" value="NZ_NGJK01000027.1"/>
</dbReference>
<feature type="transmembrane region" description="Helical" evidence="9">
    <location>
        <begin position="253"/>
        <end position="273"/>
    </location>
</feature>
<keyword evidence="6 9" id="KW-1133">Transmembrane helix</keyword>
<dbReference type="AlphaFoldDB" id="A0A328Q6U9"/>
<comment type="caution">
    <text evidence="11">The sequence shown here is derived from an EMBL/GenBank/DDBJ whole genome shotgun (WGS) entry which is preliminary data.</text>
</comment>
<dbReference type="GO" id="GO:0006605">
    <property type="term" value="P:protein targeting"/>
    <property type="evidence" value="ECO:0007669"/>
    <property type="project" value="UniProtKB-UniRule"/>
</dbReference>
<dbReference type="InterPro" id="IPR024921">
    <property type="entry name" value="SecF_arc"/>
</dbReference>
<feature type="transmembrane region" description="Helical" evidence="9">
    <location>
        <begin position="16"/>
        <end position="36"/>
    </location>
</feature>
<evidence type="ECO:0000259" key="10">
    <source>
        <dbReference type="Pfam" id="PF02355"/>
    </source>
</evidence>
<dbReference type="PANTHER" id="PTHR30081:SF8">
    <property type="entry name" value="PROTEIN TRANSLOCASE SUBUNIT SECF"/>
    <property type="match status" value="1"/>
</dbReference>
<dbReference type="GO" id="GO:0065002">
    <property type="term" value="P:intracellular protein transmembrane transport"/>
    <property type="evidence" value="ECO:0007669"/>
    <property type="project" value="UniProtKB-UniRule"/>
</dbReference>